<dbReference type="InterPro" id="IPR016181">
    <property type="entry name" value="Acyl_CoA_acyltransferase"/>
</dbReference>
<organism evidence="2">
    <name type="scientific">Micromonospora carbonacea</name>
    <dbReference type="NCBI Taxonomy" id="47853"/>
    <lineage>
        <taxon>Bacteria</taxon>
        <taxon>Bacillati</taxon>
        <taxon>Actinomycetota</taxon>
        <taxon>Actinomycetes</taxon>
        <taxon>Micromonosporales</taxon>
        <taxon>Micromonosporaceae</taxon>
        <taxon>Micromonospora</taxon>
    </lineage>
</organism>
<reference evidence="2" key="1">
    <citation type="submission" date="2020-08" db="EMBL/GenBank/DDBJ databases">
        <title>A bifunctional nitrone conjugated secondary metabolite targeting the ribosome.</title>
        <authorList>
            <person name="Limbrick E.M."/>
            <person name="Graf M."/>
            <person name="Derewacz D.K."/>
            <person name="Nguyen F."/>
            <person name="Spraggins J.M."/>
            <person name="Wieland M."/>
            <person name="Ynigez-Gutierrez A.E."/>
            <person name="Reisman B.J."/>
            <person name="Zinshteyn B."/>
            <person name="McCulloch K."/>
            <person name="Iverson T.M."/>
            <person name="Green R."/>
            <person name="Wilson D.N."/>
            <person name="Bachmann B.O."/>
        </authorList>
    </citation>
    <scope>NUCLEOTIDE SEQUENCE</scope>
    <source>
        <strain evidence="2">Africana</strain>
    </source>
</reference>
<dbReference type="GO" id="GO:0008999">
    <property type="term" value="F:protein-N-terminal-alanine acetyltransferase activity"/>
    <property type="evidence" value="ECO:0007669"/>
    <property type="project" value="TreeGrafter"/>
</dbReference>
<feature type="domain" description="N-acetyltransferase" evidence="1">
    <location>
        <begin position="7"/>
        <end position="176"/>
    </location>
</feature>
<dbReference type="Pfam" id="PF13302">
    <property type="entry name" value="Acetyltransf_3"/>
    <property type="match status" value="1"/>
</dbReference>
<dbReference type="EMBL" id="CP058905">
    <property type="protein sequence ID" value="QLJ98448.1"/>
    <property type="molecule type" value="Genomic_DNA"/>
</dbReference>
<dbReference type="GO" id="GO:1990189">
    <property type="term" value="F:protein N-terminal-serine acetyltransferase activity"/>
    <property type="evidence" value="ECO:0007669"/>
    <property type="project" value="TreeGrafter"/>
</dbReference>
<accession>A0A7D6CF06</accession>
<dbReference type="InterPro" id="IPR051908">
    <property type="entry name" value="Ribosomal_N-acetyltransferase"/>
</dbReference>
<keyword evidence="2" id="KW-0808">Transferase</keyword>
<dbReference type="InterPro" id="IPR000182">
    <property type="entry name" value="GNAT_dom"/>
</dbReference>
<evidence type="ECO:0000259" key="1">
    <source>
        <dbReference type="PROSITE" id="PS51186"/>
    </source>
</evidence>
<gene>
    <name evidence="2" type="ORF">HZU44_27875</name>
</gene>
<dbReference type="AlphaFoldDB" id="A0A7D6CF06"/>
<dbReference type="GO" id="GO:0005737">
    <property type="term" value="C:cytoplasm"/>
    <property type="evidence" value="ECO:0007669"/>
    <property type="project" value="TreeGrafter"/>
</dbReference>
<sequence length="179" mass="20238">MFATDRVRLRPPTPDDAPNMFRLHGDPELHLITDNEPFLPHHVGQVRARLEKQVTEPPDGQTMVSLLAETAADGTFLGGGVLWGIDAFNRYAHLGISLLPEARGQGYGTEVIQLLCRYGFRNRNLRRLELETLASNTAMRRTAETCGFMHEGTQREREYDGDGFADIVIYGLLRRDWTL</sequence>
<protein>
    <submittedName>
        <fullName evidence="2">GNAT family N-acetyltransferase</fullName>
    </submittedName>
</protein>
<dbReference type="CDD" id="cd04301">
    <property type="entry name" value="NAT_SF"/>
    <property type="match status" value="1"/>
</dbReference>
<proteinExistence type="predicted"/>
<name>A0A7D6CF06_9ACTN</name>
<dbReference type="PANTHER" id="PTHR43441">
    <property type="entry name" value="RIBOSOMAL-PROTEIN-SERINE ACETYLTRANSFERASE"/>
    <property type="match status" value="1"/>
</dbReference>
<evidence type="ECO:0000313" key="2">
    <source>
        <dbReference type="EMBL" id="QLJ98448.1"/>
    </source>
</evidence>
<dbReference type="Gene3D" id="3.40.630.30">
    <property type="match status" value="1"/>
</dbReference>
<dbReference type="SUPFAM" id="SSF55729">
    <property type="entry name" value="Acyl-CoA N-acyltransferases (Nat)"/>
    <property type="match status" value="1"/>
</dbReference>
<dbReference type="PANTHER" id="PTHR43441:SF2">
    <property type="entry name" value="FAMILY ACETYLTRANSFERASE, PUTATIVE (AFU_ORTHOLOGUE AFUA_7G00850)-RELATED"/>
    <property type="match status" value="1"/>
</dbReference>
<dbReference type="PROSITE" id="PS51186">
    <property type="entry name" value="GNAT"/>
    <property type="match status" value="1"/>
</dbReference>